<dbReference type="PANTHER" id="PTHR43649:SF16">
    <property type="entry name" value="SUGAR-BINDING LIPOPROTEIN"/>
    <property type="match status" value="1"/>
</dbReference>
<protein>
    <submittedName>
        <fullName evidence="2">ABC-type glycerol-3-phosphate transport system substrate-binding protein</fullName>
    </submittedName>
</protein>
<name>A0A7Y9GM28_9MICO</name>
<organism evidence="2 3">
    <name type="scientific">Microbacterium immunditiarum</name>
    <dbReference type="NCBI Taxonomy" id="337480"/>
    <lineage>
        <taxon>Bacteria</taxon>
        <taxon>Bacillati</taxon>
        <taxon>Actinomycetota</taxon>
        <taxon>Actinomycetes</taxon>
        <taxon>Micrococcales</taxon>
        <taxon>Microbacteriaceae</taxon>
        <taxon>Microbacterium</taxon>
    </lineage>
</organism>
<feature type="chain" id="PRO_5039555623" evidence="1">
    <location>
        <begin position="21"/>
        <end position="457"/>
    </location>
</feature>
<reference evidence="2 3" key="1">
    <citation type="submission" date="2020-07" db="EMBL/GenBank/DDBJ databases">
        <title>Sequencing the genomes of 1000 actinobacteria strains.</title>
        <authorList>
            <person name="Klenk H.-P."/>
        </authorList>
    </citation>
    <scope>NUCLEOTIDE SEQUENCE [LARGE SCALE GENOMIC DNA]</scope>
    <source>
        <strain evidence="2 3">DSM 24662</strain>
    </source>
</reference>
<proteinExistence type="predicted"/>
<comment type="caution">
    <text evidence="2">The sequence shown here is derived from an EMBL/GenBank/DDBJ whole genome shotgun (WGS) entry which is preliminary data.</text>
</comment>
<dbReference type="Pfam" id="PF01547">
    <property type="entry name" value="SBP_bac_1"/>
    <property type="match status" value="1"/>
</dbReference>
<dbReference type="InterPro" id="IPR050490">
    <property type="entry name" value="Bact_solute-bd_prot1"/>
</dbReference>
<evidence type="ECO:0000313" key="2">
    <source>
        <dbReference type="EMBL" id="NYE18944.1"/>
    </source>
</evidence>
<dbReference type="AlphaFoldDB" id="A0A7Y9GM28"/>
<dbReference type="EMBL" id="JACCBV010000001">
    <property type="protein sequence ID" value="NYE18944.1"/>
    <property type="molecule type" value="Genomic_DNA"/>
</dbReference>
<dbReference type="PROSITE" id="PS51257">
    <property type="entry name" value="PROKAR_LIPOPROTEIN"/>
    <property type="match status" value="1"/>
</dbReference>
<keyword evidence="3" id="KW-1185">Reference proteome</keyword>
<feature type="signal peptide" evidence="1">
    <location>
        <begin position="1"/>
        <end position="20"/>
    </location>
</feature>
<accession>A0A7Y9GM28</accession>
<keyword evidence="1" id="KW-0732">Signal</keyword>
<dbReference type="InterPro" id="IPR006059">
    <property type="entry name" value="SBP"/>
</dbReference>
<evidence type="ECO:0000313" key="3">
    <source>
        <dbReference type="Proteomes" id="UP000576969"/>
    </source>
</evidence>
<dbReference type="Proteomes" id="UP000576969">
    <property type="component" value="Unassembled WGS sequence"/>
</dbReference>
<gene>
    <name evidence="2" type="ORF">BJ991_000972</name>
</gene>
<dbReference type="RefSeq" id="WP_179487959.1">
    <property type="nucleotide sequence ID" value="NZ_JACCBV010000001.1"/>
</dbReference>
<sequence length="457" mass="49023">MKSPARVLLAGVAAVATVGALVGCSTGSSGGGDASGKVELRVATFPPGADAAAYEAFAAQEEQFEDEHPDIDIIGVEYEWEGPTFAVQLAGGSLPDVFTVPFTDSKTLLENGQLMDVTAEVEELGYEDSFNPIILDGVKDSDGNIYGFPRQAYAMGLHYNRDLFEQAGLDPDQPPTTWEEVREYAKKITDATGKAGYAQMAINNTGGWQLTAQTVARGGRTQADNGDGSAESTIDNEGTKATLQFLHDLKWEDGSFGSKVDLDWGTINQEFAAGNIGMYTSGSDVYTALVRDFGLEPDVYGLEVVPIEGDDPGTLGGGDIAVISPTVDDATKAAAVEWIDWYYMQKLLDEEAAVLDAKTLNESGQAVGTPVLPVLSRELYEESLVWIEDYINVPRGQMEPFTDSIWDQTPVGEPKKSTQEIYALLDTVVQTVLTDENADIDALLAQAQADAQAILDQ</sequence>
<dbReference type="SUPFAM" id="SSF53850">
    <property type="entry name" value="Periplasmic binding protein-like II"/>
    <property type="match status" value="1"/>
</dbReference>
<dbReference type="PANTHER" id="PTHR43649">
    <property type="entry name" value="ARABINOSE-BINDING PROTEIN-RELATED"/>
    <property type="match status" value="1"/>
</dbReference>
<dbReference type="Gene3D" id="3.40.190.10">
    <property type="entry name" value="Periplasmic binding protein-like II"/>
    <property type="match status" value="1"/>
</dbReference>
<evidence type="ECO:0000256" key="1">
    <source>
        <dbReference type="SAM" id="SignalP"/>
    </source>
</evidence>